<evidence type="ECO:0000313" key="3">
    <source>
        <dbReference type="Proteomes" id="UP001499984"/>
    </source>
</evidence>
<dbReference type="EMBL" id="BAAAZY010000012">
    <property type="protein sequence ID" value="GAA4068456.1"/>
    <property type="molecule type" value="Genomic_DNA"/>
</dbReference>
<dbReference type="RefSeq" id="WP_345015769.1">
    <property type="nucleotide sequence ID" value="NZ_BAAAZY010000012.1"/>
</dbReference>
<dbReference type="Proteomes" id="UP001499984">
    <property type="component" value="Unassembled WGS sequence"/>
</dbReference>
<feature type="region of interest" description="Disordered" evidence="1">
    <location>
        <begin position="50"/>
        <end position="78"/>
    </location>
</feature>
<comment type="caution">
    <text evidence="2">The sequence shown here is derived from an EMBL/GenBank/DDBJ whole genome shotgun (WGS) entry which is preliminary data.</text>
</comment>
<accession>A0ABP7VK18</accession>
<organism evidence="2 3">
    <name type="scientific">Streptomyces shaanxiensis</name>
    <dbReference type="NCBI Taxonomy" id="653357"/>
    <lineage>
        <taxon>Bacteria</taxon>
        <taxon>Bacillati</taxon>
        <taxon>Actinomycetota</taxon>
        <taxon>Actinomycetes</taxon>
        <taxon>Kitasatosporales</taxon>
        <taxon>Streptomycetaceae</taxon>
        <taxon>Streptomyces</taxon>
    </lineage>
</organism>
<protein>
    <submittedName>
        <fullName evidence="2">Uncharacterized protein</fullName>
    </submittedName>
</protein>
<reference evidence="3" key="1">
    <citation type="journal article" date="2019" name="Int. J. Syst. Evol. Microbiol.">
        <title>The Global Catalogue of Microorganisms (GCM) 10K type strain sequencing project: providing services to taxonomists for standard genome sequencing and annotation.</title>
        <authorList>
            <consortium name="The Broad Institute Genomics Platform"/>
            <consortium name="The Broad Institute Genome Sequencing Center for Infectious Disease"/>
            <person name="Wu L."/>
            <person name="Ma J."/>
        </authorList>
    </citation>
    <scope>NUCLEOTIDE SEQUENCE [LARGE SCALE GENOMIC DNA]</scope>
    <source>
        <strain evidence="3">JCM 16925</strain>
    </source>
</reference>
<evidence type="ECO:0000256" key="1">
    <source>
        <dbReference type="SAM" id="MobiDB-lite"/>
    </source>
</evidence>
<proteinExistence type="predicted"/>
<gene>
    <name evidence="2" type="ORF">GCM10022233_50400</name>
</gene>
<feature type="region of interest" description="Disordered" evidence="1">
    <location>
        <begin position="1"/>
        <end position="21"/>
    </location>
</feature>
<sequence>MFTHTELPGFPPPMPPPKKRRPTCLQCKWIVVPDEEKDWPGYQSSHLQAWDATLSSGDEGSGTEFPDPLGKEPHHSPECDYRELPPVVMWFMDKAIADHYHRRLWQARQRRTE</sequence>
<feature type="compositionally biased region" description="Basic and acidic residues" evidence="1">
    <location>
        <begin position="69"/>
        <end position="78"/>
    </location>
</feature>
<name>A0ABP7VK18_9ACTN</name>
<evidence type="ECO:0000313" key="2">
    <source>
        <dbReference type="EMBL" id="GAA4068456.1"/>
    </source>
</evidence>
<keyword evidence="3" id="KW-1185">Reference proteome</keyword>